<dbReference type="GO" id="GO:0005886">
    <property type="term" value="C:plasma membrane"/>
    <property type="evidence" value="ECO:0007669"/>
    <property type="project" value="UniProtKB-SubCell"/>
</dbReference>
<comment type="subcellular location">
    <subcellularLocation>
        <location evidence="1">Cell membrane</location>
        <topology evidence="1">Multi-pass membrane protein</topology>
    </subcellularLocation>
</comment>
<feature type="transmembrane region" description="Helical" evidence="7">
    <location>
        <begin position="163"/>
        <end position="184"/>
    </location>
</feature>
<evidence type="ECO:0000256" key="1">
    <source>
        <dbReference type="ARBA" id="ARBA00004651"/>
    </source>
</evidence>
<evidence type="ECO:0000256" key="4">
    <source>
        <dbReference type="ARBA" id="ARBA00022989"/>
    </source>
</evidence>
<feature type="transmembrane region" description="Helical" evidence="7">
    <location>
        <begin position="41"/>
        <end position="59"/>
    </location>
</feature>
<evidence type="ECO:0000313" key="10">
    <source>
        <dbReference type="Proteomes" id="UP000182715"/>
    </source>
</evidence>
<feature type="transmembrane region" description="Helical" evidence="7">
    <location>
        <begin position="65"/>
        <end position="84"/>
    </location>
</feature>
<dbReference type="PANTHER" id="PTHR30509:SF9">
    <property type="entry name" value="MULTIDRUG RESISTANCE PROTEIN MDTO"/>
    <property type="match status" value="1"/>
</dbReference>
<dbReference type="InterPro" id="IPR049453">
    <property type="entry name" value="Memb_transporter_dom"/>
</dbReference>
<proteinExistence type="inferred from homology"/>
<protein>
    <recommendedName>
        <fullName evidence="8">Integral membrane bound transporter domain-containing protein</fullName>
    </recommendedName>
</protein>
<keyword evidence="2" id="KW-1003">Cell membrane</keyword>
<evidence type="ECO:0000256" key="7">
    <source>
        <dbReference type="SAM" id="Phobius"/>
    </source>
</evidence>
<feature type="transmembrane region" description="Helical" evidence="7">
    <location>
        <begin position="91"/>
        <end position="110"/>
    </location>
</feature>
<evidence type="ECO:0000313" key="9">
    <source>
        <dbReference type="EMBL" id="CRY99633.1"/>
    </source>
</evidence>
<sequence length="388" mass="43727">VLFHISASDGTTDMNTSQRNRLVSRWLNSYERYRYRRLIHAVRLGGAVLFATASARLLHLQHGEWIGMTVFVVLGMLQFQGAIYSKAVERMLGTVIGLGAGLGVLWLNQHYFHGNLLFYLTVGTASALAGWAAVGKNGYVPMLAGLTMCMLIGDNGSEWLDSGLMRAMNVLIGAAIAIAAAKLLPLKSTLMWRFMLADNLADCSKMIAEISNGRRMTRERLEENMAKMRQINARMVKSRSHLAATSGESRISPAMMEAMQHAHRKIVNTTELLLTTAAKLQSPKLNGSEIRLLDRHFTLLQTDLQQTVALINGRHARRIRIDTAINPELEALAEHLHYQWQGFLWLSTNMRQEISALVILLQRTRRKWLDAHERQHLRQSLLETREHG</sequence>
<evidence type="ECO:0000256" key="6">
    <source>
        <dbReference type="ARBA" id="ARBA00043993"/>
    </source>
</evidence>
<evidence type="ECO:0000256" key="3">
    <source>
        <dbReference type="ARBA" id="ARBA00022692"/>
    </source>
</evidence>
<feature type="domain" description="Integral membrane bound transporter" evidence="8">
    <location>
        <begin position="51"/>
        <end position="179"/>
    </location>
</feature>
<feature type="transmembrane region" description="Helical" evidence="7">
    <location>
        <begin position="116"/>
        <end position="134"/>
    </location>
</feature>
<dbReference type="Pfam" id="PF13515">
    <property type="entry name" value="FUSC_2"/>
    <property type="match status" value="1"/>
</dbReference>
<dbReference type="EMBL" id="CVTF01000079">
    <property type="protein sequence ID" value="CRY99633.1"/>
    <property type="molecule type" value="Genomic_DNA"/>
</dbReference>
<evidence type="ECO:0000259" key="8">
    <source>
        <dbReference type="Pfam" id="PF13515"/>
    </source>
</evidence>
<keyword evidence="4 7" id="KW-1133">Transmembrane helix</keyword>
<keyword evidence="5 7" id="KW-0472">Membrane</keyword>
<feature type="non-terminal residue" evidence="9">
    <location>
        <position position="1"/>
    </location>
</feature>
<organism evidence="9 10">
    <name type="scientific">Neisseria meningitidis serogroup B</name>
    <dbReference type="NCBI Taxonomy" id="491"/>
    <lineage>
        <taxon>Bacteria</taxon>
        <taxon>Pseudomonadati</taxon>
        <taxon>Pseudomonadota</taxon>
        <taxon>Betaproteobacteria</taxon>
        <taxon>Neisseriales</taxon>
        <taxon>Neisseriaceae</taxon>
        <taxon>Neisseria</taxon>
    </lineage>
</organism>
<name>A0A0H5QVH4_NEIMI</name>
<dbReference type="PANTHER" id="PTHR30509">
    <property type="entry name" value="P-HYDROXYBENZOIC ACID EFFLUX PUMP SUBUNIT-RELATED"/>
    <property type="match status" value="1"/>
</dbReference>
<reference evidence="9 10" key="1">
    <citation type="submission" date="2014-11" db="EMBL/GenBank/DDBJ databases">
        <authorList>
            <person name="Diene M.Seydina."/>
        </authorList>
    </citation>
    <scope>NUCLEOTIDE SEQUENCE [LARGE SCALE GENOMIC DNA]</scope>
    <source>
        <strain evidence="9 10">Neisseria meningitidis CHUV</strain>
    </source>
</reference>
<keyword evidence="3 7" id="KW-0812">Transmembrane</keyword>
<comment type="similarity">
    <text evidence="6">Belongs to the YccS/YhfK family.</text>
</comment>
<dbReference type="GO" id="GO:0022857">
    <property type="term" value="F:transmembrane transporter activity"/>
    <property type="evidence" value="ECO:0007669"/>
    <property type="project" value="InterPro"/>
</dbReference>
<evidence type="ECO:0000256" key="5">
    <source>
        <dbReference type="ARBA" id="ARBA00023136"/>
    </source>
</evidence>
<accession>A0A0H5QVH4</accession>
<dbReference type="AlphaFoldDB" id="A0A0H5QVH4"/>
<dbReference type="Proteomes" id="UP000182715">
    <property type="component" value="Unassembled WGS sequence"/>
</dbReference>
<evidence type="ECO:0000256" key="2">
    <source>
        <dbReference type="ARBA" id="ARBA00022475"/>
    </source>
</evidence>